<dbReference type="STRING" id="1533.SAMN05443638_1397"/>
<dbReference type="PANTHER" id="PTHR30385">
    <property type="entry name" value="SIGMA FACTOR F FLAGELLAR"/>
    <property type="match status" value="1"/>
</dbReference>
<reference evidence="6 7" key="1">
    <citation type="submission" date="2016-11" db="EMBL/GenBank/DDBJ databases">
        <authorList>
            <person name="Jaros S."/>
            <person name="Januszkiewicz K."/>
            <person name="Wedrychowicz H."/>
        </authorList>
    </citation>
    <scope>NUCLEOTIDE SEQUENCE [LARGE SCALE GENOMIC DNA]</scope>
    <source>
        <strain evidence="6 7">DSM 2631</strain>
    </source>
</reference>
<dbReference type="Gene3D" id="1.20.140.160">
    <property type="match status" value="1"/>
</dbReference>
<accession>A0A1M4Z811</accession>
<dbReference type="SUPFAM" id="SSF88946">
    <property type="entry name" value="Sigma2 domain of RNA polymerase sigma factors"/>
    <property type="match status" value="1"/>
</dbReference>
<name>A0A1M4Z811_9CLOT</name>
<organism evidence="6 7">
    <name type="scientific">Clostridium fallax</name>
    <dbReference type="NCBI Taxonomy" id="1533"/>
    <lineage>
        <taxon>Bacteria</taxon>
        <taxon>Bacillati</taxon>
        <taxon>Bacillota</taxon>
        <taxon>Clostridia</taxon>
        <taxon>Eubacteriales</taxon>
        <taxon>Clostridiaceae</taxon>
        <taxon>Clostridium</taxon>
    </lineage>
</organism>
<keyword evidence="4" id="KW-0804">Transcription</keyword>
<dbReference type="PANTHER" id="PTHR30385:SF4">
    <property type="entry name" value="RNA POLYMERASE SIGMA-E FACTOR"/>
    <property type="match status" value="1"/>
</dbReference>
<dbReference type="Proteomes" id="UP000184035">
    <property type="component" value="Unassembled WGS sequence"/>
</dbReference>
<protein>
    <submittedName>
        <fullName evidence="6">RNA polymerase sigma factor, sigma-70 family</fullName>
    </submittedName>
</protein>
<dbReference type="GO" id="GO:0003677">
    <property type="term" value="F:DNA binding"/>
    <property type="evidence" value="ECO:0007669"/>
    <property type="project" value="UniProtKB-KW"/>
</dbReference>
<dbReference type="InterPro" id="IPR007630">
    <property type="entry name" value="RNA_pol_sigma70_r4"/>
</dbReference>
<evidence type="ECO:0000256" key="2">
    <source>
        <dbReference type="ARBA" id="ARBA00023082"/>
    </source>
</evidence>
<evidence type="ECO:0000313" key="7">
    <source>
        <dbReference type="Proteomes" id="UP000184035"/>
    </source>
</evidence>
<dbReference type="AlphaFoldDB" id="A0A1M4Z811"/>
<keyword evidence="7" id="KW-1185">Reference proteome</keyword>
<gene>
    <name evidence="6" type="ORF">SAMN05443638_1397</name>
</gene>
<dbReference type="InterPro" id="IPR013324">
    <property type="entry name" value="RNA_pol_sigma_r3/r4-like"/>
</dbReference>
<keyword evidence="2" id="KW-0731">Sigma factor</keyword>
<dbReference type="GO" id="GO:0006352">
    <property type="term" value="P:DNA-templated transcription initiation"/>
    <property type="evidence" value="ECO:0007669"/>
    <property type="project" value="InterPro"/>
</dbReference>
<dbReference type="NCBIfam" id="TIGR02937">
    <property type="entry name" value="sigma70-ECF"/>
    <property type="match status" value="1"/>
</dbReference>
<evidence type="ECO:0000256" key="3">
    <source>
        <dbReference type="ARBA" id="ARBA00023125"/>
    </source>
</evidence>
<dbReference type="InterPro" id="IPR013325">
    <property type="entry name" value="RNA_pol_sigma_r2"/>
</dbReference>
<dbReference type="SUPFAM" id="SSF88659">
    <property type="entry name" value="Sigma3 and sigma4 domains of RNA polymerase sigma factors"/>
    <property type="match status" value="1"/>
</dbReference>
<keyword evidence="3" id="KW-0238">DNA-binding</keyword>
<feature type="domain" description="RNA polymerase sigma-70 region 4" evidence="5">
    <location>
        <begin position="80"/>
        <end position="129"/>
    </location>
</feature>
<evidence type="ECO:0000256" key="4">
    <source>
        <dbReference type="ARBA" id="ARBA00023163"/>
    </source>
</evidence>
<sequence>MVQHGYLAIIKSIKKYKHNSNSFTTYCTNTITNSFNELLRKEIKHYREVPTDIIDLEEDYSFSIEDEVIAYMQLKDVIWAINELPEYERNIINNIYIDDKSTKEIESLYNIKYKDIRNLKRRAIRKIKKSLNINE</sequence>
<evidence type="ECO:0000256" key="1">
    <source>
        <dbReference type="ARBA" id="ARBA00023015"/>
    </source>
</evidence>
<keyword evidence="1" id="KW-0805">Transcription regulation</keyword>
<dbReference type="Pfam" id="PF04545">
    <property type="entry name" value="Sigma70_r4"/>
    <property type="match status" value="1"/>
</dbReference>
<dbReference type="EMBL" id="FQVM01000039">
    <property type="protein sequence ID" value="SHF14161.1"/>
    <property type="molecule type" value="Genomic_DNA"/>
</dbReference>
<dbReference type="InterPro" id="IPR014284">
    <property type="entry name" value="RNA_pol_sigma-70_dom"/>
</dbReference>
<evidence type="ECO:0000313" key="6">
    <source>
        <dbReference type="EMBL" id="SHF14161.1"/>
    </source>
</evidence>
<evidence type="ECO:0000259" key="5">
    <source>
        <dbReference type="Pfam" id="PF04545"/>
    </source>
</evidence>
<dbReference type="GO" id="GO:0016987">
    <property type="term" value="F:sigma factor activity"/>
    <property type="evidence" value="ECO:0007669"/>
    <property type="project" value="UniProtKB-KW"/>
</dbReference>
<proteinExistence type="predicted"/>